<feature type="transmembrane region" description="Helical" evidence="1">
    <location>
        <begin position="152"/>
        <end position="171"/>
    </location>
</feature>
<evidence type="ECO:0008006" key="4">
    <source>
        <dbReference type="Google" id="ProtNLM"/>
    </source>
</evidence>
<dbReference type="EMBL" id="FMZW01000045">
    <property type="protein sequence ID" value="SDF11509.1"/>
    <property type="molecule type" value="Genomic_DNA"/>
</dbReference>
<dbReference type="RefSeq" id="WP_092088723.1">
    <property type="nucleotide sequence ID" value="NZ_FMZW01000045.1"/>
</dbReference>
<gene>
    <name evidence="2" type="ORF">SAMN05216337_104512</name>
</gene>
<feature type="transmembrane region" description="Helical" evidence="1">
    <location>
        <begin position="108"/>
        <end position="132"/>
    </location>
</feature>
<proteinExistence type="predicted"/>
<keyword evidence="1" id="KW-1133">Transmembrane helix</keyword>
<reference evidence="2 3" key="1">
    <citation type="submission" date="2016-10" db="EMBL/GenBank/DDBJ databases">
        <authorList>
            <person name="de Groot N.N."/>
        </authorList>
    </citation>
    <scope>NUCLEOTIDE SEQUENCE [LARGE SCALE GENOMIC DNA]</scope>
    <source>
        <strain evidence="2 3">R5</strain>
    </source>
</reference>
<keyword evidence="1" id="KW-0472">Membrane</keyword>
<evidence type="ECO:0000313" key="3">
    <source>
        <dbReference type="Proteomes" id="UP000199245"/>
    </source>
</evidence>
<accession>A0A1G7IGS9</accession>
<organism evidence="2 3">
    <name type="scientific">Bradyrhizobium brasilense</name>
    <dbReference type="NCBI Taxonomy" id="1419277"/>
    <lineage>
        <taxon>Bacteria</taxon>
        <taxon>Pseudomonadati</taxon>
        <taxon>Pseudomonadota</taxon>
        <taxon>Alphaproteobacteria</taxon>
        <taxon>Hyphomicrobiales</taxon>
        <taxon>Nitrobacteraceae</taxon>
        <taxon>Bradyrhizobium</taxon>
    </lineage>
</organism>
<evidence type="ECO:0000313" key="2">
    <source>
        <dbReference type="EMBL" id="SDF11509.1"/>
    </source>
</evidence>
<feature type="transmembrane region" description="Helical" evidence="1">
    <location>
        <begin position="45"/>
        <end position="63"/>
    </location>
</feature>
<sequence length="184" mass="20935">MSHSAAAETVLLYFVLPLWLLAGFADYLCHRASRIETTSGYKETLLHLLMLIELAIPLLAAIFFEINALIIAAMIVGFVTHQLTALWDTTFASHKRSITPIEQQVHSFLELMPLMAMVIVIILNWPQFLSLWGLASGPARYELALKREPLPWTYVAAFLFAVLLFEVLPYMEEFVRGLRSRKRA</sequence>
<dbReference type="Proteomes" id="UP000199245">
    <property type="component" value="Unassembled WGS sequence"/>
</dbReference>
<name>A0A1G7IGS9_9BRAD</name>
<evidence type="ECO:0000256" key="1">
    <source>
        <dbReference type="SAM" id="Phobius"/>
    </source>
</evidence>
<feature type="transmembrane region" description="Helical" evidence="1">
    <location>
        <begin position="69"/>
        <end position="87"/>
    </location>
</feature>
<keyword evidence="1" id="KW-0812">Transmembrane</keyword>
<dbReference type="AlphaFoldDB" id="A0A1G7IGS9"/>
<feature type="transmembrane region" description="Helical" evidence="1">
    <location>
        <begin position="6"/>
        <end position="25"/>
    </location>
</feature>
<protein>
    <recommendedName>
        <fullName evidence="4">Diguanylate cyclase</fullName>
    </recommendedName>
</protein>